<protein>
    <recommendedName>
        <fullName evidence="2">CHRD domain-containing protein</fullName>
    </recommendedName>
</protein>
<comment type="caution">
    <text evidence="3">The sequence shown here is derived from an EMBL/GenBank/DDBJ whole genome shotgun (WGS) entry which is preliminary data.</text>
</comment>
<evidence type="ECO:0000313" key="3">
    <source>
        <dbReference type="EMBL" id="OWR00734.1"/>
    </source>
</evidence>
<reference evidence="3 4" key="1">
    <citation type="journal article" date="2007" name="Int. J. Syst. Evol. Microbiol.">
        <title>Description of Pelomonas aquatica sp. nov. and Pelomonas puraquae sp. nov., isolated from industrial and haemodialysis water.</title>
        <authorList>
            <person name="Gomila M."/>
            <person name="Bowien B."/>
            <person name="Falsen E."/>
            <person name="Moore E.R."/>
            <person name="Lalucat J."/>
        </authorList>
    </citation>
    <scope>NUCLEOTIDE SEQUENCE [LARGE SCALE GENOMIC DNA]</scope>
    <source>
        <strain evidence="3 4">CCUG 52769</strain>
    </source>
</reference>
<dbReference type="GO" id="GO:0036122">
    <property type="term" value="F:BMP binding"/>
    <property type="evidence" value="ECO:0007669"/>
    <property type="project" value="TreeGrafter"/>
</dbReference>
<evidence type="ECO:0000259" key="2">
    <source>
        <dbReference type="PROSITE" id="PS50933"/>
    </source>
</evidence>
<feature type="chain" id="PRO_5012445515" description="CHRD domain-containing protein" evidence="1">
    <location>
        <begin position="21"/>
        <end position="621"/>
    </location>
</feature>
<dbReference type="AlphaFoldDB" id="A0A254MZD2"/>
<organism evidence="3 4">
    <name type="scientific">Roseateles puraquae</name>
    <dbReference type="NCBI Taxonomy" id="431059"/>
    <lineage>
        <taxon>Bacteria</taxon>
        <taxon>Pseudomonadati</taxon>
        <taxon>Pseudomonadota</taxon>
        <taxon>Betaproteobacteria</taxon>
        <taxon>Burkholderiales</taxon>
        <taxon>Sphaerotilaceae</taxon>
        <taxon>Roseateles</taxon>
    </lineage>
</organism>
<feature type="domain" description="CHRD" evidence="2">
    <location>
        <begin position="39"/>
        <end position="158"/>
    </location>
</feature>
<dbReference type="GO" id="GO:0005615">
    <property type="term" value="C:extracellular space"/>
    <property type="evidence" value="ECO:0007669"/>
    <property type="project" value="TreeGrafter"/>
</dbReference>
<gene>
    <name evidence="3" type="ORF">CDO81_23635</name>
</gene>
<dbReference type="Pfam" id="PF07452">
    <property type="entry name" value="CHRD"/>
    <property type="match status" value="5"/>
</dbReference>
<name>A0A254MZD2_9BURK</name>
<proteinExistence type="predicted"/>
<dbReference type="SMART" id="SM00754">
    <property type="entry name" value="CHRD"/>
    <property type="match status" value="5"/>
</dbReference>
<dbReference type="RefSeq" id="WP_088485722.1">
    <property type="nucleotide sequence ID" value="NZ_NISI01000014.1"/>
</dbReference>
<accession>A0A254MZD2</accession>
<evidence type="ECO:0000256" key="1">
    <source>
        <dbReference type="SAM" id="SignalP"/>
    </source>
</evidence>
<dbReference type="InterPro" id="IPR052278">
    <property type="entry name" value="Chordin-like_regulators"/>
</dbReference>
<dbReference type="InterPro" id="IPR010895">
    <property type="entry name" value="CHRD"/>
</dbReference>
<keyword evidence="1" id="KW-0732">Signal</keyword>
<dbReference type="PROSITE" id="PS51257">
    <property type="entry name" value="PROKAR_LIPOPROTEIN"/>
    <property type="match status" value="1"/>
</dbReference>
<sequence length="621" mass="62604">MKVESLSRRALCAAGLVAFALTGCGGGGSSYQSAPMSQPPETITATMTGDQEVPVRVNSGATGVATFSLTRSTRTLSGTIKVDGVIPTAAHIHLGAAGTAGAVAIPLSIAANYDVTLAATVLTPEQLASLDAGQLYVNIHSSANPNGEIRGQLGREVYVARLNGSQENPAVTSAATGQGYVVLNPATRAISGEVELAGITATAAHIHTGAVGNNGAVLVPLTDHGGHDHFVIPDNTVLSPSDVDALRSGGLYFNAHSAANPNGEVRGQIGRRVLYAFASGMQEVPSTTSSATGKGVFVYDPVTRGLTGNFTVSDVTATAAHLHTGAVGVNGAVSVPLTESTAGSGIWAVPANTVLDATKAQAFLTGGMYANAHSATFTGGEIRGQVGREVYNASLTGAQETAVIATNATGKAFAIVDPETLSLTADLTITGLKATLAHIHTAALGTDGPVTFPLTDAGTGDHFMLANGSITAAQLDSLRSGGMYFNAHSAAHPTGEIRGQAGLWVLAAAAAGSQEVPANTSTASGRALFSMTPFTREIKGTFRLTGIAATAAHIHAAPVGTNGPIVLAFSELQPQSGIFGPAAGAVFTASQAQQLMTGGMYVNAHSATLPAGEIRGQLSLQ</sequence>
<dbReference type="PANTHER" id="PTHR46526:SF1">
    <property type="entry name" value="CHORDIN"/>
    <property type="match status" value="1"/>
</dbReference>
<dbReference type="PANTHER" id="PTHR46526">
    <property type="entry name" value="CHORDIN"/>
    <property type="match status" value="1"/>
</dbReference>
<feature type="domain" description="CHRD" evidence="2">
    <location>
        <begin position="387"/>
        <end position="506"/>
    </location>
</feature>
<dbReference type="EMBL" id="NISI01000014">
    <property type="protein sequence ID" value="OWR00734.1"/>
    <property type="molecule type" value="Genomic_DNA"/>
</dbReference>
<evidence type="ECO:0000313" key="4">
    <source>
        <dbReference type="Proteomes" id="UP000197446"/>
    </source>
</evidence>
<feature type="signal peptide" evidence="1">
    <location>
        <begin position="1"/>
        <end position="20"/>
    </location>
</feature>
<keyword evidence="4" id="KW-1185">Reference proteome</keyword>
<dbReference type="Proteomes" id="UP000197446">
    <property type="component" value="Unassembled WGS sequence"/>
</dbReference>
<dbReference type="OrthoDB" id="571052at2"/>
<dbReference type="PROSITE" id="PS50933">
    <property type="entry name" value="CHRD"/>
    <property type="match status" value="2"/>
</dbReference>